<dbReference type="EMBL" id="JABFDB010000001">
    <property type="protein sequence ID" value="NYZ18240.1"/>
    <property type="molecule type" value="Genomic_DNA"/>
</dbReference>
<comment type="caution">
    <text evidence="6">The sequence shown here is derived from an EMBL/GenBank/DDBJ whole genome shotgun (WGS) entry which is preliminary data.</text>
</comment>
<evidence type="ECO:0000256" key="3">
    <source>
        <dbReference type="ARBA" id="ARBA00022729"/>
    </source>
</evidence>
<organism evidence="6 7">
    <name type="scientific">Azospirillum oleiclasticum</name>
    <dbReference type="NCBI Taxonomy" id="2735135"/>
    <lineage>
        <taxon>Bacteria</taxon>
        <taxon>Pseudomonadati</taxon>
        <taxon>Pseudomonadota</taxon>
        <taxon>Alphaproteobacteria</taxon>
        <taxon>Rhodospirillales</taxon>
        <taxon>Azospirillaceae</taxon>
        <taxon>Azospirillum</taxon>
    </lineage>
</organism>
<dbReference type="RefSeq" id="WP_180280003.1">
    <property type="nucleotide sequence ID" value="NZ_JABFDB010000001.1"/>
</dbReference>
<dbReference type="CDD" id="cd08497">
    <property type="entry name" value="MbnE-like"/>
    <property type="match status" value="1"/>
</dbReference>
<dbReference type="Gene3D" id="3.40.190.10">
    <property type="entry name" value="Periplasmic binding protein-like II"/>
    <property type="match status" value="1"/>
</dbReference>
<dbReference type="Gene3D" id="3.10.105.10">
    <property type="entry name" value="Dipeptide-binding Protein, Domain 3"/>
    <property type="match status" value="1"/>
</dbReference>
<accession>A0ABX2T1Q8</accession>
<evidence type="ECO:0000256" key="4">
    <source>
        <dbReference type="SAM" id="SignalP"/>
    </source>
</evidence>
<dbReference type="PANTHER" id="PTHR30290:SF64">
    <property type="entry name" value="ABC TRANSPORTER PERIPLASMIC BINDING PROTEIN"/>
    <property type="match status" value="1"/>
</dbReference>
<keyword evidence="3 4" id="KW-0732">Signal</keyword>
<evidence type="ECO:0000313" key="7">
    <source>
        <dbReference type="Proteomes" id="UP000584642"/>
    </source>
</evidence>
<feature type="domain" description="Solute-binding protein family 5" evidence="5">
    <location>
        <begin position="103"/>
        <end position="511"/>
    </location>
</feature>
<evidence type="ECO:0000256" key="1">
    <source>
        <dbReference type="ARBA" id="ARBA00004418"/>
    </source>
</evidence>
<dbReference type="InterPro" id="IPR030678">
    <property type="entry name" value="Peptide/Ni-bd"/>
</dbReference>
<keyword evidence="7" id="KW-1185">Reference proteome</keyword>
<evidence type="ECO:0000256" key="2">
    <source>
        <dbReference type="ARBA" id="ARBA00005695"/>
    </source>
</evidence>
<dbReference type="PANTHER" id="PTHR30290">
    <property type="entry name" value="PERIPLASMIC BINDING COMPONENT OF ABC TRANSPORTER"/>
    <property type="match status" value="1"/>
</dbReference>
<comment type="subcellular location">
    <subcellularLocation>
        <location evidence="1">Periplasm</location>
    </subcellularLocation>
</comment>
<gene>
    <name evidence="6" type="ORF">HND93_00835</name>
</gene>
<dbReference type="InterPro" id="IPR039424">
    <property type="entry name" value="SBP_5"/>
</dbReference>
<feature type="chain" id="PRO_5046994225" evidence="4">
    <location>
        <begin position="26"/>
        <end position="613"/>
    </location>
</feature>
<dbReference type="Proteomes" id="UP000584642">
    <property type="component" value="Unassembled WGS sequence"/>
</dbReference>
<comment type="similarity">
    <text evidence="2">Belongs to the bacterial solute-binding protein 5 family.</text>
</comment>
<dbReference type="SUPFAM" id="SSF53850">
    <property type="entry name" value="Periplasmic binding protein-like II"/>
    <property type="match status" value="1"/>
</dbReference>
<dbReference type="InterPro" id="IPR000914">
    <property type="entry name" value="SBP_5_dom"/>
</dbReference>
<reference evidence="6 7" key="1">
    <citation type="submission" date="2020-05" db="EMBL/GenBank/DDBJ databases">
        <title>Azospirillum oleiclasticum sp. nov, a nitrogen-fixing and heavy crude oil-emulsifying bacterium isolated from the crude oil of Yumen Oilfield.</title>
        <authorList>
            <person name="Wu D."/>
            <person name="Cai M."/>
            <person name="Zhang X."/>
        </authorList>
    </citation>
    <scope>NUCLEOTIDE SEQUENCE [LARGE SCALE GENOMIC DNA]</scope>
    <source>
        <strain evidence="6 7">ROY-1-1-2</strain>
    </source>
</reference>
<sequence>MRFAIPAFLALSLLSAPLLTAPAAAATSHHALALWGEPKLPADFAHLPYVNPDAPKGGGIVIGSPGSFDSLNPIILRGMTPRTLGLTGAALMTGSGDELDAAYGDIAESVELADDKSWAIFTLRAEARWHDGKPVTADDVVFAWNSIQEHGAPFVKSFLRQTTGVEALDERRLRASFATTGEMKPVIDFATTLSPLPKHWWTAEGRDISKTTLEPPLGNGPYRIKAVDAGRSITYERVADWWGRDLPINRGLNNFDTVRVDYYRDDDVLFEAFKAGAYDFRVENRAQRWSIGYDFPAAKDGRVQRRAEKTELPLGAQGFRLNTRRAQFADPRVREALNHLFDFPWIHKNILYGQYTRTRSNFPNSDYGASGPPQPEELALLEPHRDRLDPRVLTQPFEPPGNDGDQRGNLRKALALFKAAGWELKDGKLVNARSGEPFRLEFVDESPAMNRIIEPFVASLRRAGIDAAIRIVDSAQMQVRADEFDFDSTIVNFNFFPPPGQELWSYFGSEAAGTKGSANYSGIKDPVADDLIAKALSARDEAGVKAATRALDRVLLWGFYMIPQWYNDENWLAWWDRFGAPARGPKFDLGFKNNWFPAWWWYDGQKAAKLSGR</sequence>
<evidence type="ECO:0000259" key="5">
    <source>
        <dbReference type="Pfam" id="PF00496"/>
    </source>
</evidence>
<dbReference type="PIRSF" id="PIRSF002741">
    <property type="entry name" value="MppA"/>
    <property type="match status" value="1"/>
</dbReference>
<name>A0ABX2T1Q8_9PROT</name>
<feature type="signal peptide" evidence="4">
    <location>
        <begin position="1"/>
        <end position="25"/>
    </location>
</feature>
<dbReference type="Pfam" id="PF00496">
    <property type="entry name" value="SBP_bac_5"/>
    <property type="match status" value="1"/>
</dbReference>
<protein>
    <submittedName>
        <fullName evidence="6">ABC transporter substrate-binding protein</fullName>
    </submittedName>
</protein>
<proteinExistence type="inferred from homology"/>
<evidence type="ECO:0000313" key="6">
    <source>
        <dbReference type="EMBL" id="NYZ18240.1"/>
    </source>
</evidence>